<evidence type="ECO:0000256" key="2">
    <source>
        <dbReference type="ARBA" id="ARBA00022448"/>
    </source>
</evidence>
<dbReference type="PANTHER" id="PTHR42718:SF9">
    <property type="entry name" value="MAJOR FACILITATOR SUPERFAMILY MULTIDRUG TRANSPORTER MFSC"/>
    <property type="match status" value="1"/>
</dbReference>
<dbReference type="InterPro" id="IPR020846">
    <property type="entry name" value="MFS_dom"/>
</dbReference>
<comment type="subcellular location">
    <subcellularLocation>
        <location evidence="1">Membrane</location>
        <topology evidence="1">Multi-pass membrane protein</topology>
    </subcellularLocation>
</comment>
<keyword evidence="3 6" id="KW-0812">Transmembrane</keyword>
<dbReference type="PROSITE" id="PS50850">
    <property type="entry name" value="MFS"/>
    <property type="match status" value="1"/>
</dbReference>
<keyword evidence="5 6" id="KW-0472">Membrane</keyword>
<evidence type="ECO:0000256" key="4">
    <source>
        <dbReference type="ARBA" id="ARBA00022989"/>
    </source>
</evidence>
<feature type="transmembrane region" description="Helical" evidence="6">
    <location>
        <begin position="27"/>
        <end position="45"/>
    </location>
</feature>
<dbReference type="SUPFAM" id="SSF103473">
    <property type="entry name" value="MFS general substrate transporter"/>
    <property type="match status" value="1"/>
</dbReference>
<dbReference type="AlphaFoldDB" id="I4EM43"/>
<dbReference type="Gene3D" id="1.20.1250.20">
    <property type="entry name" value="MFS general substrate transporter like domains"/>
    <property type="match status" value="1"/>
</dbReference>
<evidence type="ECO:0000256" key="6">
    <source>
        <dbReference type="SAM" id="Phobius"/>
    </source>
</evidence>
<dbReference type="InterPro" id="IPR036259">
    <property type="entry name" value="MFS_trans_sf"/>
</dbReference>
<dbReference type="OrthoDB" id="9796441at2"/>
<feature type="transmembrane region" description="Helical" evidence="6">
    <location>
        <begin position="135"/>
        <end position="161"/>
    </location>
</feature>
<evidence type="ECO:0000256" key="5">
    <source>
        <dbReference type="ARBA" id="ARBA00023136"/>
    </source>
</evidence>
<dbReference type="Pfam" id="PF07690">
    <property type="entry name" value="MFS_1"/>
    <property type="match status" value="1"/>
</dbReference>
<dbReference type="GO" id="GO:0016020">
    <property type="term" value="C:membrane"/>
    <property type="evidence" value="ECO:0007669"/>
    <property type="project" value="UniProtKB-SubCell"/>
</dbReference>
<proteinExistence type="predicted"/>
<evidence type="ECO:0000259" key="7">
    <source>
        <dbReference type="PROSITE" id="PS50850"/>
    </source>
</evidence>
<feature type="transmembrane region" description="Helical" evidence="6">
    <location>
        <begin position="51"/>
        <end position="68"/>
    </location>
</feature>
<feature type="transmembrane region" description="Helical" evidence="6">
    <location>
        <begin position="89"/>
        <end position="115"/>
    </location>
</feature>
<keyword evidence="2" id="KW-0813">Transport</keyword>
<sequence length="191" mass="19616">MAPFGLSFMLIGPISGYLSDHHGARGLGTAGLLISAIGLGGLATITDQSPFWEVALWMAIMGGGSGFFNSPNTNVIMSSVRREERGMAAGARTMLGNTGQMLSIAIAFPLVLAQIPQDVMMKIFIYGGGMSANPAALHSFLSGLHLAFLISAAVSIVAAIVSGLQPRHALRVVAGSPVPAGTLTVHDSAVD</sequence>
<reference evidence="8 9" key="1">
    <citation type="journal article" date="2012" name="ISME J.">
        <title>Nitrification expanded: discovery, physiology and genomics of a nitrite-oxidizing bacterium from the phylum Chloroflexi.</title>
        <authorList>
            <person name="Sorokin D.Y."/>
            <person name="Lucker S."/>
            <person name="Vejmelkova D."/>
            <person name="Kostrikina N.A."/>
            <person name="Kleerebezem R."/>
            <person name="Rijpstra W.I."/>
            <person name="Damste J.S."/>
            <person name="Le Paslier D."/>
            <person name="Muyzer G."/>
            <person name="Wagner M."/>
            <person name="van Loosdrecht M.C."/>
            <person name="Daims H."/>
        </authorList>
    </citation>
    <scope>NUCLEOTIDE SEQUENCE [LARGE SCALE GENOMIC DNA]</scope>
    <source>
        <strain evidence="9">none</strain>
    </source>
</reference>
<comment type="caution">
    <text evidence="8">The sequence shown here is derived from an EMBL/GenBank/DDBJ whole genome shotgun (WGS) entry which is preliminary data.</text>
</comment>
<dbReference type="RefSeq" id="WP_008480917.1">
    <property type="nucleotide sequence ID" value="NZ_CAGS01000513.1"/>
</dbReference>
<dbReference type="GO" id="GO:0022857">
    <property type="term" value="F:transmembrane transporter activity"/>
    <property type="evidence" value="ECO:0007669"/>
    <property type="project" value="InterPro"/>
</dbReference>
<dbReference type="Proteomes" id="UP000004221">
    <property type="component" value="Unassembled WGS sequence"/>
</dbReference>
<evidence type="ECO:0000313" key="9">
    <source>
        <dbReference type="Proteomes" id="UP000004221"/>
    </source>
</evidence>
<evidence type="ECO:0000256" key="1">
    <source>
        <dbReference type="ARBA" id="ARBA00004141"/>
    </source>
</evidence>
<feature type="domain" description="Major facilitator superfamily (MFS) profile" evidence="7">
    <location>
        <begin position="1"/>
        <end position="170"/>
    </location>
</feature>
<gene>
    <name evidence="8" type="ORF">NITHO_5600006</name>
</gene>
<keyword evidence="9" id="KW-1185">Reference proteome</keyword>
<name>I4EM43_9BACT</name>
<evidence type="ECO:0000313" key="8">
    <source>
        <dbReference type="EMBL" id="CCF85756.1"/>
    </source>
</evidence>
<protein>
    <submittedName>
        <fullName evidence="8">MFS-type transporter, putative drug resistance protein</fullName>
    </submittedName>
</protein>
<evidence type="ECO:0000256" key="3">
    <source>
        <dbReference type="ARBA" id="ARBA00022692"/>
    </source>
</evidence>
<dbReference type="InterPro" id="IPR011701">
    <property type="entry name" value="MFS"/>
</dbReference>
<dbReference type="PANTHER" id="PTHR42718">
    <property type="entry name" value="MAJOR FACILITATOR SUPERFAMILY MULTIDRUG TRANSPORTER MFSC"/>
    <property type="match status" value="1"/>
</dbReference>
<dbReference type="EMBL" id="CAGS01000513">
    <property type="protein sequence ID" value="CCF85756.1"/>
    <property type="molecule type" value="Genomic_DNA"/>
</dbReference>
<organism evidence="8 9">
    <name type="scientific">Nitrolancea hollandica Lb</name>
    <dbReference type="NCBI Taxonomy" id="1129897"/>
    <lineage>
        <taxon>Bacteria</taxon>
        <taxon>Pseudomonadati</taxon>
        <taxon>Thermomicrobiota</taxon>
        <taxon>Thermomicrobia</taxon>
        <taxon>Sphaerobacterales</taxon>
        <taxon>Sphaerobacterineae</taxon>
        <taxon>Sphaerobacteraceae</taxon>
        <taxon>Nitrolancea</taxon>
    </lineage>
</organism>
<accession>I4EM43</accession>
<keyword evidence="4 6" id="KW-1133">Transmembrane helix</keyword>